<reference evidence="1 2" key="1">
    <citation type="journal article" date="2019" name="Commun. Biol.">
        <title>The bagworm genome reveals a unique fibroin gene that provides high tensile strength.</title>
        <authorList>
            <person name="Kono N."/>
            <person name="Nakamura H."/>
            <person name="Ohtoshi R."/>
            <person name="Tomita M."/>
            <person name="Numata K."/>
            <person name="Arakawa K."/>
        </authorList>
    </citation>
    <scope>NUCLEOTIDE SEQUENCE [LARGE SCALE GENOMIC DNA]</scope>
</reference>
<accession>A0A4C1ZBT9</accession>
<proteinExistence type="predicted"/>
<dbReference type="Proteomes" id="UP000299102">
    <property type="component" value="Unassembled WGS sequence"/>
</dbReference>
<dbReference type="EMBL" id="BGZK01001727">
    <property type="protein sequence ID" value="GBP85288.1"/>
    <property type="molecule type" value="Genomic_DNA"/>
</dbReference>
<evidence type="ECO:0000313" key="2">
    <source>
        <dbReference type="Proteomes" id="UP000299102"/>
    </source>
</evidence>
<evidence type="ECO:0000313" key="1">
    <source>
        <dbReference type="EMBL" id="GBP85288.1"/>
    </source>
</evidence>
<protein>
    <submittedName>
        <fullName evidence="1">Uncharacterized protein</fullName>
    </submittedName>
</protein>
<name>A0A4C1ZBT9_EUMVA</name>
<dbReference type="AlphaFoldDB" id="A0A4C1ZBT9"/>
<sequence length="159" mass="18260">MERYIRSSKHLIRILRGRVALAPHSSSLRPDDLETTIKNISEWSRSRLPACDCEYLGLGSRERSRTMAELTSTIPEKKYRANIIMLIRYFEISQILCVDQNMYQNYSSSYCNRNTPPGVIIGEQKTSTCTPIDTYRELLQLQQRFSTVSKHPGPKAGSQ</sequence>
<gene>
    <name evidence="1" type="ORF">EVAR_56837_1</name>
</gene>
<organism evidence="1 2">
    <name type="scientific">Eumeta variegata</name>
    <name type="common">Bagworm moth</name>
    <name type="synonym">Eumeta japonica</name>
    <dbReference type="NCBI Taxonomy" id="151549"/>
    <lineage>
        <taxon>Eukaryota</taxon>
        <taxon>Metazoa</taxon>
        <taxon>Ecdysozoa</taxon>
        <taxon>Arthropoda</taxon>
        <taxon>Hexapoda</taxon>
        <taxon>Insecta</taxon>
        <taxon>Pterygota</taxon>
        <taxon>Neoptera</taxon>
        <taxon>Endopterygota</taxon>
        <taxon>Lepidoptera</taxon>
        <taxon>Glossata</taxon>
        <taxon>Ditrysia</taxon>
        <taxon>Tineoidea</taxon>
        <taxon>Psychidae</taxon>
        <taxon>Oiketicinae</taxon>
        <taxon>Eumeta</taxon>
    </lineage>
</organism>
<comment type="caution">
    <text evidence="1">The sequence shown here is derived from an EMBL/GenBank/DDBJ whole genome shotgun (WGS) entry which is preliminary data.</text>
</comment>
<keyword evidence="2" id="KW-1185">Reference proteome</keyword>